<feature type="domain" description="Helicase ATP-binding" evidence="5">
    <location>
        <begin position="22"/>
        <end position="315"/>
    </location>
</feature>
<keyword evidence="2" id="KW-0378">Hydrolase</keyword>
<dbReference type="InterPro" id="IPR000330">
    <property type="entry name" value="SNF2_N"/>
</dbReference>
<dbReference type="SMART" id="SM00487">
    <property type="entry name" value="DEXDc"/>
    <property type="match status" value="1"/>
</dbReference>
<dbReference type="InterPro" id="IPR027417">
    <property type="entry name" value="P-loop_NTPase"/>
</dbReference>
<protein>
    <recommendedName>
        <fullName evidence="5">Helicase ATP-binding domain-containing protein</fullName>
    </recommendedName>
</protein>
<keyword evidence="1" id="KW-0547">Nucleotide-binding</keyword>
<gene>
    <name evidence="6" type="ORF">PPROV_000602700</name>
</gene>
<dbReference type="CDD" id="cd18793">
    <property type="entry name" value="SF2_C_SNF"/>
    <property type="match status" value="1"/>
</dbReference>
<evidence type="ECO:0000313" key="7">
    <source>
        <dbReference type="Proteomes" id="UP000660262"/>
    </source>
</evidence>
<dbReference type="PANTHER" id="PTHR45626:SF22">
    <property type="entry name" value="DNA REPAIR PROTEIN RAD5"/>
    <property type="match status" value="1"/>
</dbReference>
<dbReference type="EMBL" id="BNJQ01000016">
    <property type="protein sequence ID" value="GHP07286.1"/>
    <property type="molecule type" value="Genomic_DNA"/>
</dbReference>
<evidence type="ECO:0000256" key="4">
    <source>
        <dbReference type="SAM" id="MobiDB-lite"/>
    </source>
</evidence>
<dbReference type="PANTHER" id="PTHR45626">
    <property type="entry name" value="TRANSCRIPTION TERMINATION FACTOR 2-RELATED"/>
    <property type="match status" value="1"/>
</dbReference>
<dbReference type="GO" id="GO:0008094">
    <property type="term" value="F:ATP-dependent activity, acting on DNA"/>
    <property type="evidence" value="ECO:0007669"/>
    <property type="project" value="TreeGrafter"/>
</dbReference>
<feature type="region of interest" description="Disordered" evidence="4">
    <location>
        <begin position="813"/>
        <end position="874"/>
    </location>
</feature>
<reference evidence="6" key="1">
    <citation type="submission" date="2020-10" db="EMBL/GenBank/DDBJ databases">
        <title>Unveiling of a novel bifunctional photoreceptor, Dualchrome1, isolated from a cosmopolitan green alga.</title>
        <authorList>
            <person name="Suzuki S."/>
            <person name="Kawachi M."/>
        </authorList>
    </citation>
    <scope>NUCLEOTIDE SEQUENCE</scope>
    <source>
        <strain evidence="6">NIES 2893</strain>
    </source>
</reference>
<sequence length="874" mass="95902">MAAFRIPVLPTNAPRAPQPTVLNLPLQPHQLRTLHRCLAVERNPAFAASNFNTFLNYEVKGGCLADGVGMGKTAVILAMIVSEPADNIKGANLVVAPSHLLRQWATEASKFCGDDGVHVKVIEGVDAYVAAAKLGHVNNRTLVLVDAKDVLKQERVHYDFRKAFKLGKNRLGNDVVVEKHLDEGTRQRYKNAAVFVSQGYKGPLFVGPLFMPEQHTESGHKPWRRLVLDEVQDVCASDATYRHDIPCHPHRPYTRDAFLQLSRSATNVWLVTATPFPNGEQSAYANHALLGFKRLDLRIGKGNSVLEDDHPFEHIKRKLYVRNPERERAEVVTKNLKVEDITIDTPALSVERAVLSAVQLLEGGDGAGASSSASWPTADVILTCGHVFAQQRIQDYINFRYGSIDSWAHDAEQLLKRTLNKHKLDAAVATQKLKDTTSAVRLVEALLETHAFRQFVVYMETNRSVAIPESLIQDVLGDEPSMRTESVGWYDEPDGDVDYRIVSGYEQISEWIATNLRAHDTDSGDVKARHFLERSRRVAGRTAKLLHSTNVLVERTSKALEILSEARARGKENDTKAFTDEERVIATRYGSKVCALRKFLLGIPKDAQAVVFSYNDQVLRRAQTCLMQAGIRVQASFAGTSDAMASAISCFSKGAEICQVLLCSSLRGAAGANLQHAKNLILMDVPGVALDSAVANETQAMGRVLRMGQTGPVQIVRFAMDGSCERSLWSRCQHARSKNSRAFEDEEAYKCEAPSITFPSVAVPSVDADEGDDDDDACVVAEVLSFDEVQERKRKAAEASGMMVDLIDGNQSSAGAGGVGFVPPSSKKPKADPERHKHRLSSQFAPPAPAGPSAANATKSVRVKDEPDECTVIE</sequence>
<dbReference type="InterPro" id="IPR014001">
    <property type="entry name" value="Helicase_ATP-bd"/>
</dbReference>
<keyword evidence="3" id="KW-0067">ATP-binding</keyword>
<dbReference type="GO" id="GO:0016787">
    <property type="term" value="F:hydrolase activity"/>
    <property type="evidence" value="ECO:0007669"/>
    <property type="project" value="UniProtKB-KW"/>
</dbReference>
<dbReference type="Gene3D" id="3.40.50.300">
    <property type="entry name" value="P-loop containing nucleotide triphosphate hydrolases"/>
    <property type="match status" value="2"/>
</dbReference>
<comment type="caution">
    <text evidence="6">The sequence shown here is derived from an EMBL/GenBank/DDBJ whole genome shotgun (WGS) entry which is preliminary data.</text>
</comment>
<dbReference type="InterPro" id="IPR001650">
    <property type="entry name" value="Helicase_C-like"/>
</dbReference>
<evidence type="ECO:0000313" key="6">
    <source>
        <dbReference type="EMBL" id="GHP07286.1"/>
    </source>
</evidence>
<proteinExistence type="predicted"/>
<dbReference type="Pfam" id="PF00176">
    <property type="entry name" value="SNF2-rel_dom"/>
    <property type="match status" value="1"/>
</dbReference>
<dbReference type="GO" id="GO:0006281">
    <property type="term" value="P:DNA repair"/>
    <property type="evidence" value="ECO:0007669"/>
    <property type="project" value="TreeGrafter"/>
</dbReference>
<dbReference type="SUPFAM" id="SSF52540">
    <property type="entry name" value="P-loop containing nucleoside triphosphate hydrolases"/>
    <property type="match status" value="2"/>
</dbReference>
<evidence type="ECO:0000259" key="5">
    <source>
        <dbReference type="SMART" id="SM00487"/>
    </source>
</evidence>
<dbReference type="Proteomes" id="UP000660262">
    <property type="component" value="Unassembled WGS sequence"/>
</dbReference>
<evidence type="ECO:0000256" key="2">
    <source>
        <dbReference type="ARBA" id="ARBA00022801"/>
    </source>
</evidence>
<dbReference type="Pfam" id="PF00271">
    <property type="entry name" value="Helicase_C"/>
    <property type="match status" value="1"/>
</dbReference>
<evidence type="ECO:0000256" key="3">
    <source>
        <dbReference type="ARBA" id="ARBA00022840"/>
    </source>
</evidence>
<dbReference type="AlphaFoldDB" id="A0A830HIV2"/>
<accession>A0A830HIV2</accession>
<dbReference type="GO" id="GO:0005634">
    <property type="term" value="C:nucleus"/>
    <property type="evidence" value="ECO:0007669"/>
    <property type="project" value="TreeGrafter"/>
</dbReference>
<evidence type="ECO:0000256" key="1">
    <source>
        <dbReference type="ARBA" id="ARBA00022741"/>
    </source>
</evidence>
<keyword evidence="7" id="KW-1185">Reference proteome</keyword>
<name>A0A830HIV2_9CHLO</name>
<dbReference type="InterPro" id="IPR050628">
    <property type="entry name" value="SNF2_RAD54_helicase_TF"/>
</dbReference>
<dbReference type="GO" id="GO:0005524">
    <property type="term" value="F:ATP binding"/>
    <property type="evidence" value="ECO:0007669"/>
    <property type="project" value="UniProtKB-KW"/>
</dbReference>
<organism evidence="6 7">
    <name type="scientific">Pycnococcus provasolii</name>
    <dbReference type="NCBI Taxonomy" id="41880"/>
    <lineage>
        <taxon>Eukaryota</taxon>
        <taxon>Viridiplantae</taxon>
        <taxon>Chlorophyta</taxon>
        <taxon>Pseudoscourfieldiophyceae</taxon>
        <taxon>Pseudoscourfieldiales</taxon>
        <taxon>Pycnococcaceae</taxon>
        <taxon>Pycnococcus</taxon>
    </lineage>
</organism>
<dbReference type="OrthoDB" id="423221at2759"/>
<dbReference type="InterPro" id="IPR049730">
    <property type="entry name" value="SNF2/RAD54-like_C"/>
</dbReference>